<feature type="domain" description="Response regulatory" evidence="3">
    <location>
        <begin position="13"/>
        <end position="125"/>
    </location>
</feature>
<dbReference type="InterPro" id="IPR050595">
    <property type="entry name" value="Bact_response_regulator"/>
</dbReference>
<dbReference type="InterPro" id="IPR001789">
    <property type="entry name" value="Sig_transdc_resp-reg_receiver"/>
</dbReference>
<keyword evidence="1 2" id="KW-0597">Phosphoprotein</keyword>
<dbReference type="Proteomes" id="UP000184368">
    <property type="component" value="Unassembled WGS sequence"/>
</dbReference>
<evidence type="ECO:0000256" key="2">
    <source>
        <dbReference type="PROSITE-ProRule" id="PRU00169"/>
    </source>
</evidence>
<gene>
    <name evidence="4" type="ORF">SAMN05444008_107246</name>
</gene>
<dbReference type="Pfam" id="PF00072">
    <property type="entry name" value="Response_reg"/>
    <property type="match status" value="1"/>
</dbReference>
<dbReference type="PANTHER" id="PTHR44591">
    <property type="entry name" value="STRESS RESPONSE REGULATOR PROTEIN 1"/>
    <property type="match status" value="1"/>
</dbReference>
<dbReference type="RefSeq" id="WP_073043082.1">
    <property type="nucleotide sequence ID" value="NZ_FQUO01000007.1"/>
</dbReference>
<protein>
    <submittedName>
        <fullName evidence="4">Response regulator receiver domain-containing protein</fullName>
    </submittedName>
</protein>
<evidence type="ECO:0000313" key="5">
    <source>
        <dbReference type="Proteomes" id="UP000184368"/>
    </source>
</evidence>
<evidence type="ECO:0000259" key="3">
    <source>
        <dbReference type="PROSITE" id="PS50110"/>
    </source>
</evidence>
<proteinExistence type="predicted"/>
<dbReference type="AlphaFoldDB" id="A0A1M5BBW8"/>
<reference evidence="4 5" key="1">
    <citation type="submission" date="2016-11" db="EMBL/GenBank/DDBJ databases">
        <authorList>
            <person name="Jaros S."/>
            <person name="Januszkiewicz K."/>
            <person name="Wedrychowicz H."/>
        </authorList>
    </citation>
    <scope>NUCLEOTIDE SEQUENCE [LARGE SCALE GENOMIC DNA]</scope>
    <source>
        <strain evidence="4 5">DSM 26897</strain>
    </source>
</reference>
<dbReference type="CDD" id="cd00156">
    <property type="entry name" value="REC"/>
    <property type="match status" value="1"/>
</dbReference>
<dbReference type="PANTHER" id="PTHR44591:SF3">
    <property type="entry name" value="RESPONSE REGULATORY DOMAIN-CONTAINING PROTEIN"/>
    <property type="match status" value="1"/>
</dbReference>
<dbReference type="Gene3D" id="3.40.50.2300">
    <property type="match status" value="1"/>
</dbReference>
<keyword evidence="5" id="KW-1185">Reference proteome</keyword>
<name>A0A1M5BBW8_9BACT</name>
<organism evidence="4 5">
    <name type="scientific">Cnuella takakiae</name>
    <dbReference type="NCBI Taxonomy" id="1302690"/>
    <lineage>
        <taxon>Bacteria</taxon>
        <taxon>Pseudomonadati</taxon>
        <taxon>Bacteroidota</taxon>
        <taxon>Chitinophagia</taxon>
        <taxon>Chitinophagales</taxon>
        <taxon>Chitinophagaceae</taxon>
        <taxon>Cnuella</taxon>
    </lineage>
</organism>
<dbReference type="EMBL" id="FQUO01000007">
    <property type="protein sequence ID" value="SHF40009.1"/>
    <property type="molecule type" value="Genomic_DNA"/>
</dbReference>
<dbReference type="OrthoDB" id="9789181at2"/>
<accession>A0A1M5BBW8</accession>
<evidence type="ECO:0000313" key="4">
    <source>
        <dbReference type="EMBL" id="SHF40009.1"/>
    </source>
</evidence>
<dbReference type="SMART" id="SM00448">
    <property type="entry name" value="REC"/>
    <property type="match status" value="1"/>
</dbReference>
<dbReference type="STRING" id="1302690.BUE76_17190"/>
<dbReference type="InterPro" id="IPR011006">
    <property type="entry name" value="CheY-like_superfamily"/>
</dbReference>
<dbReference type="PROSITE" id="PS50110">
    <property type="entry name" value="RESPONSE_REGULATORY"/>
    <property type="match status" value="1"/>
</dbReference>
<dbReference type="SUPFAM" id="SSF52172">
    <property type="entry name" value="CheY-like"/>
    <property type="match status" value="1"/>
</dbReference>
<sequence>MPNSKPSATPLQKVLIVEDEGDMCLLLNIMLNGKVDLDHVKTILSAEEYLQKEKPALVILDNKLPDGFGIDYISYIKKNYPEIRIIMISGYDGSAKDVAMENGADIFLEKPFTRNQLFDAITSMLEPINKEALA</sequence>
<feature type="modified residue" description="4-aspartylphosphate" evidence="2">
    <location>
        <position position="61"/>
    </location>
</feature>
<dbReference type="GO" id="GO:0000160">
    <property type="term" value="P:phosphorelay signal transduction system"/>
    <property type="evidence" value="ECO:0007669"/>
    <property type="project" value="InterPro"/>
</dbReference>
<evidence type="ECO:0000256" key="1">
    <source>
        <dbReference type="ARBA" id="ARBA00022553"/>
    </source>
</evidence>